<evidence type="ECO:0000313" key="2">
    <source>
        <dbReference type="EMBL" id="GJS60285.1"/>
    </source>
</evidence>
<comment type="caution">
    <text evidence="2">The sequence shown here is derived from an EMBL/GenBank/DDBJ whole genome shotgun (WGS) entry which is preliminary data.</text>
</comment>
<feature type="region of interest" description="Disordered" evidence="1">
    <location>
        <begin position="1"/>
        <end position="30"/>
    </location>
</feature>
<name>A0ABQ4X518_9ASTR</name>
<accession>A0ABQ4X518</accession>
<dbReference type="Proteomes" id="UP001151760">
    <property type="component" value="Unassembled WGS sequence"/>
</dbReference>
<gene>
    <name evidence="2" type="ORF">Tco_0655069</name>
</gene>
<reference evidence="2" key="1">
    <citation type="journal article" date="2022" name="Int. J. Mol. Sci.">
        <title>Draft Genome of Tanacetum Coccineum: Genomic Comparison of Closely Related Tanacetum-Family Plants.</title>
        <authorList>
            <person name="Yamashiro T."/>
            <person name="Shiraishi A."/>
            <person name="Nakayama K."/>
            <person name="Satake H."/>
        </authorList>
    </citation>
    <scope>NUCLEOTIDE SEQUENCE</scope>
</reference>
<feature type="compositionally biased region" description="Basic and acidic residues" evidence="1">
    <location>
        <begin position="1"/>
        <end position="23"/>
    </location>
</feature>
<proteinExistence type="predicted"/>
<evidence type="ECO:0000256" key="1">
    <source>
        <dbReference type="SAM" id="MobiDB-lite"/>
    </source>
</evidence>
<dbReference type="EMBL" id="BQNB010009211">
    <property type="protein sequence ID" value="GJS60285.1"/>
    <property type="molecule type" value="Genomic_DNA"/>
</dbReference>
<evidence type="ECO:0000313" key="3">
    <source>
        <dbReference type="Proteomes" id="UP001151760"/>
    </source>
</evidence>
<reference evidence="2" key="2">
    <citation type="submission" date="2022-01" db="EMBL/GenBank/DDBJ databases">
        <authorList>
            <person name="Yamashiro T."/>
            <person name="Shiraishi A."/>
            <person name="Satake H."/>
            <person name="Nakayama K."/>
        </authorList>
    </citation>
    <scope>NUCLEOTIDE SEQUENCE</scope>
</reference>
<keyword evidence="3" id="KW-1185">Reference proteome</keyword>
<protein>
    <submittedName>
        <fullName evidence="2">Uncharacterized protein</fullName>
    </submittedName>
</protein>
<sequence>MTDITPEHDHSITKEAKEEVKEVIDEEESEIEIDKEVEEILEEEEEDEDGEYFNPFLTMEELTHPE</sequence>
<organism evidence="2 3">
    <name type="scientific">Tanacetum coccineum</name>
    <dbReference type="NCBI Taxonomy" id="301880"/>
    <lineage>
        <taxon>Eukaryota</taxon>
        <taxon>Viridiplantae</taxon>
        <taxon>Streptophyta</taxon>
        <taxon>Embryophyta</taxon>
        <taxon>Tracheophyta</taxon>
        <taxon>Spermatophyta</taxon>
        <taxon>Magnoliopsida</taxon>
        <taxon>eudicotyledons</taxon>
        <taxon>Gunneridae</taxon>
        <taxon>Pentapetalae</taxon>
        <taxon>asterids</taxon>
        <taxon>campanulids</taxon>
        <taxon>Asterales</taxon>
        <taxon>Asteraceae</taxon>
        <taxon>Asteroideae</taxon>
        <taxon>Anthemideae</taxon>
        <taxon>Anthemidinae</taxon>
        <taxon>Tanacetum</taxon>
    </lineage>
</organism>